<organism evidence="1 2">
    <name type="scientific">Lysinibacillus piscis</name>
    <dbReference type="NCBI Taxonomy" id="2518931"/>
    <lineage>
        <taxon>Bacteria</taxon>
        <taxon>Bacillati</taxon>
        <taxon>Bacillota</taxon>
        <taxon>Bacilli</taxon>
        <taxon>Bacillales</taxon>
        <taxon>Bacillaceae</taxon>
        <taxon>Lysinibacillus</taxon>
    </lineage>
</organism>
<keyword evidence="2" id="KW-1185">Reference proteome</keyword>
<dbReference type="EMBL" id="BRZA01000001">
    <property type="protein sequence ID" value="GLC86892.1"/>
    <property type="molecule type" value="Genomic_DNA"/>
</dbReference>
<evidence type="ECO:0000313" key="1">
    <source>
        <dbReference type="EMBL" id="GLC86892.1"/>
    </source>
</evidence>
<gene>
    <name evidence="1" type="ORF">LYSBPC_00190</name>
</gene>
<protein>
    <submittedName>
        <fullName evidence="1">Uncharacterized protein</fullName>
    </submittedName>
</protein>
<name>A0ABQ5NES3_9BACI</name>
<sequence length="64" mass="7553">MNKLIKLLTVPAVIICIVGWGNIEHDKHQYFYTEQMRRDIKTSSFLGQAALFYKEYAMLKEKDN</sequence>
<evidence type="ECO:0000313" key="2">
    <source>
        <dbReference type="Proteomes" id="UP001065593"/>
    </source>
</evidence>
<dbReference type="RefSeq" id="WP_264986628.1">
    <property type="nucleotide sequence ID" value="NZ_BRZA01000001.1"/>
</dbReference>
<proteinExistence type="predicted"/>
<comment type="caution">
    <text evidence="1">The sequence shown here is derived from an EMBL/GenBank/DDBJ whole genome shotgun (WGS) entry which is preliminary data.</text>
</comment>
<dbReference type="Proteomes" id="UP001065593">
    <property type="component" value="Unassembled WGS sequence"/>
</dbReference>
<reference evidence="1" key="1">
    <citation type="submission" date="2022-08" db="EMBL/GenBank/DDBJ databases">
        <title>Draft genome sequence of Lysinibacillus sp. strain KH24.</title>
        <authorList>
            <person name="Kanbe H."/>
            <person name="Itoh H."/>
        </authorList>
    </citation>
    <scope>NUCLEOTIDE SEQUENCE</scope>
    <source>
        <strain evidence="1">KH24</strain>
    </source>
</reference>
<accession>A0ABQ5NES3</accession>